<gene>
    <name evidence="3" type="ORF">EV201_3273</name>
</gene>
<dbReference type="OrthoDB" id="1116904at2"/>
<feature type="domain" description="Prenyltransferase alpha-alpha toroid" evidence="2">
    <location>
        <begin position="137"/>
        <end position="225"/>
    </location>
</feature>
<dbReference type="Gene3D" id="1.50.10.20">
    <property type="match status" value="1"/>
</dbReference>
<evidence type="ECO:0000313" key="4">
    <source>
        <dbReference type="Proteomes" id="UP000293562"/>
    </source>
</evidence>
<evidence type="ECO:0000313" key="3">
    <source>
        <dbReference type="EMBL" id="RZT91267.1"/>
    </source>
</evidence>
<keyword evidence="3" id="KW-0808">Transferase</keyword>
<dbReference type="InterPro" id="IPR001330">
    <property type="entry name" value="Prenyltrans"/>
</dbReference>
<sequence>MTNCNQEILKALLKSKSLLSDEALREIQSFVSSQKCDTGGFKDRSGKPDLYYSVFAYTLAFVYDIELDIEKEFRFLKSFQNVQELDLIHAVCYIRCYLLLLLIQQKQKFGFKPEIRDFDSFLGKVLMKGLIKKVKKDCQALLELLETYKSKDGGYNHNKKQADQATVYASFLVWTLYQDLNEDEAVLNRITNQLDTLKCDDASFANDHSSQTGVTSATAAGLIMTANNDRNYDDSITYLKQNYTSRGGFKAASGLPIADLLSTSTALLALYMVGENLQDLSEKSIDFINLHWDESGGFFGSIADMTCDVEYTYYALLGIGILI</sequence>
<keyword evidence="1" id="KW-0677">Repeat</keyword>
<organism evidence="3 4">
    <name type="scientific">Ancylomarina subtilis</name>
    <dbReference type="NCBI Taxonomy" id="1639035"/>
    <lineage>
        <taxon>Bacteria</taxon>
        <taxon>Pseudomonadati</taxon>
        <taxon>Bacteroidota</taxon>
        <taxon>Bacteroidia</taxon>
        <taxon>Marinilabiliales</taxon>
        <taxon>Marinifilaceae</taxon>
        <taxon>Ancylomarina</taxon>
    </lineage>
</organism>
<reference evidence="3 4" key="1">
    <citation type="submission" date="2019-02" db="EMBL/GenBank/DDBJ databases">
        <title>Genomic Encyclopedia of Type Strains, Phase IV (KMG-IV): sequencing the most valuable type-strain genomes for metagenomic binning, comparative biology and taxonomic classification.</title>
        <authorList>
            <person name="Goeker M."/>
        </authorList>
    </citation>
    <scope>NUCLEOTIDE SEQUENCE [LARGE SCALE GENOMIC DNA]</scope>
    <source>
        <strain evidence="3 4">DSM 28825</strain>
    </source>
</reference>
<accession>A0A4Q7V6T1</accession>
<protein>
    <submittedName>
        <fullName evidence="3">Prenyltransferase/squalene oxidase-like repeat protein</fullName>
    </submittedName>
</protein>
<evidence type="ECO:0000259" key="2">
    <source>
        <dbReference type="Pfam" id="PF00432"/>
    </source>
</evidence>
<keyword evidence="4" id="KW-1185">Reference proteome</keyword>
<name>A0A4Q7V6T1_9BACT</name>
<dbReference type="RefSeq" id="WP_130308617.1">
    <property type="nucleotide sequence ID" value="NZ_SHKN01000006.1"/>
</dbReference>
<dbReference type="EMBL" id="SHKN01000006">
    <property type="protein sequence ID" value="RZT91267.1"/>
    <property type="molecule type" value="Genomic_DNA"/>
</dbReference>
<feature type="domain" description="Prenyltransferase alpha-alpha toroid" evidence="2">
    <location>
        <begin position="25"/>
        <end position="56"/>
    </location>
</feature>
<evidence type="ECO:0000256" key="1">
    <source>
        <dbReference type="ARBA" id="ARBA00022737"/>
    </source>
</evidence>
<dbReference type="GO" id="GO:0016740">
    <property type="term" value="F:transferase activity"/>
    <property type="evidence" value="ECO:0007669"/>
    <property type="project" value="UniProtKB-KW"/>
</dbReference>
<dbReference type="InterPro" id="IPR008930">
    <property type="entry name" value="Terpenoid_cyclase/PrenylTrfase"/>
</dbReference>
<dbReference type="SUPFAM" id="SSF48239">
    <property type="entry name" value="Terpenoid cyclases/Protein prenyltransferases"/>
    <property type="match status" value="1"/>
</dbReference>
<comment type="caution">
    <text evidence="3">The sequence shown here is derived from an EMBL/GenBank/DDBJ whole genome shotgun (WGS) entry which is preliminary data.</text>
</comment>
<proteinExistence type="predicted"/>
<dbReference type="AlphaFoldDB" id="A0A4Q7V6T1"/>
<dbReference type="Pfam" id="PF00432">
    <property type="entry name" value="Prenyltrans"/>
    <property type="match status" value="3"/>
</dbReference>
<feature type="domain" description="Prenyltransferase alpha-alpha toroid" evidence="2">
    <location>
        <begin position="226"/>
        <end position="319"/>
    </location>
</feature>
<dbReference type="Proteomes" id="UP000293562">
    <property type="component" value="Unassembled WGS sequence"/>
</dbReference>